<gene>
    <name evidence="2" type="ORF">FJT64_024630</name>
</gene>
<evidence type="ECO:0000313" key="2">
    <source>
        <dbReference type="EMBL" id="KAF0303394.1"/>
    </source>
</evidence>
<name>A0A6A4WHR8_AMPAM</name>
<dbReference type="Proteomes" id="UP000440578">
    <property type="component" value="Unassembled WGS sequence"/>
</dbReference>
<accession>A0A6A4WHR8</accession>
<sequence>MQPSNAASITLPSTAAGGGEARPRRRAHTATGYWRITCDKSSVHSSLGETALSSVGDTLALSGGEASSCS</sequence>
<feature type="compositionally biased region" description="Polar residues" evidence="1">
    <location>
        <begin position="1"/>
        <end position="13"/>
    </location>
</feature>
<feature type="region of interest" description="Disordered" evidence="1">
    <location>
        <begin position="1"/>
        <end position="28"/>
    </location>
</feature>
<evidence type="ECO:0000313" key="3">
    <source>
        <dbReference type="Proteomes" id="UP000440578"/>
    </source>
</evidence>
<dbReference type="AlphaFoldDB" id="A0A6A4WHR8"/>
<reference evidence="2 3" key="1">
    <citation type="submission" date="2019-07" db="EMBL/GenBank/DDBJ databases">
        <title>Draft genome assembly of a fouling barnacle, Amphibalanus amphitrite (Darwin, 1854): The first reference genome for Thecostraca.</title>
        <authorList>
            <person name="Kim W."/>
        </authorList>
    </citation>
    <scope>NUCLEOTIDE SEQUENCE [LARGE SCALE GENOMIC DNA]</scope>
    <source>
        <strain evidence="2">SNU_AA5</strain>
        <tissue evidence="2">Soma without cirri and trophi</tissue>
    </source>
</reference>
<organism evidence="2 3">
    <name type="scientific">Amphibalanus amphitrite</name>
    <name type="common">Striped barnacle</name>
    <name type="synonym">Balanus amphitrite</name>
    <dbReference type="NCBI Taxonomy" id="1232801"/>
    <lineage>
        <taxon>Eukaryota</taxon>
        <taxon>Metazoa</taxon>
        <taxon>Ecdysozoa</taxon>
        <taxon>Arthropoda</taxon>
        <taxon>Crustacea</taxon>
        <taxon>Multicrustacea</taxon>
        <taxon>Cirripedia</taxon>
        <taxon>Thoracica</taxon>
        <taxon>Thoracicalcarea</taxon>
        <taxon>Balanomorpha</taxon>
        <taxon>Balanoidea</taxon>
        <taxon>Balanidae</taxon>
        <taxon>Amphibalaninae</taxon>
        <taxon>Amphibalanus</taxon>
    </lineage>
</organism>
<dbReference type="EMBL" id="VIIS01000949">
    <property type="protein sequence ID" value="KAF0303394.1"/>
    <property type="molecule type" value="Genomic_DNA"/>
</dbReference>
<evidence type="ECO:0000256" key="1">
    <source>
        <dbReference type="SAM" id="MobiDB-lite"/>
    </source>
</evidence>
<keyword evidence="3" id="KW-1185">Reference proteome</keyword>
<proteinExistence type="predicted"/>
<protein>
    <submittedName>
        <fullName evidence="2">Uncharacterized protein</fullName>
    </submittedName>
</protein>
<comment type="caution">
    <text evidence="2">The sequence shown here is derived from an EMBL/GenBank/DDBJ whole genome shotgun (WGS) entry which is preliminary data.</text>
</comment>